<dbReference type="InterPro" id="IPR009057">
    <property type="entry name" value="Homeodomain-like_sf"/>
</dbReference>
<dbReference type="KEGG" id="soy:115888699"/>
<protein>
    <recommendedName>
        <fullName evidence="9">Brain-specific homeobox protein homolog</fullName>
    </recommendedName>
</protein>
<dbReference type="InterPro" id="IPR001356">
    <property type="entry name" value="HD"/>
</dbReference>
<accession>A0A6J2YM21</accession>
<evidence type="ECO:0000256" key="1">
    <source>
        <dbReference type="ARBA" id="ARBA00004123"/>
    </source>
</evidence>
<dbReference type="CDD" id="cd00086">
    <property type="entry name" value="homeodomain"/>
    <property type="match status" value="1"/>
</dbReference>
<dbReference type="GeneID" id="115888699"/>
<evidence type="ECO:0000256" key="2">
    <source>
        <dbReference type="ARBA" id="ARBA00007916"/>
    </source>
</evidence>
<keyword evidence="6" id="KW-0010">Activator</keyword>
<keyword evidence="8 10" id="KW-0539">Nucleus</keyword>
<feature type="region of interest" description="Disordered" evidence="12">
    <location>
        <begin position="222"/>
        <end position="312"/>
    </location>
</feature>
<dbReference type="AlphaFoldDB" id="A0A6J2YM21"/>
<evidence type="ECO:0000256" key="6">
    <source>
        <dbReference type="ARBA" id="ARBA00023159"/>
    </source>
</evidence>
<evidence type="ECO:0000256" key="4">
    <source>
        <dbReference type="ARBA" id="ARBA00023125"/>
    </source>
</evidence>
<evidence type="ECO:0000256" key="5">
    <source>
        <dbReference type="ARBA" id="ARBA00023155"/>
    </source>
</evidence>
<dbReference type="PROSITE" id="PS00027">
    <property type="entry name" value="HOMEOBOX_1"/>
    <property type="match status" value="1"/>
</dbReference>
<dbReference type="SUPFAM" id="SSF46689">
    <property type="entry name" value="Homeodomain-like"/>
    <property type="match status" value="1"/>
</dbReference>
<keyword evidence="7" id="KW-0804">Transcription</keyword>
<feature type="DNA-binding region" description="Homeobox" evidence="10">
    <location>
        <begin position="174"/>
        <end position="233"/>
    </location>
</feature>
<dbReference type="RefSeq" id="XP_030764351.1">
    <property type="nucleotide sequence ID" value="XM_030908491.1"/>
</dbReference>
<dbReference type="PANTHER" id="PTHR24333:SF8">
    <property type="entry name" value="HOMEOBOX PROTEIN CEH-62"/>
    <property type="match status" value="1"/>
</dbReference>
<feature type="compositionally biased region" description="Polar residues" evidence="12">
    <location>
        <begin position="301"/>
        <end position="312"/>
    </location>
</feature>
<dbReference type="InterPro" id="IPR050848">
    <property type="entry name" value="Homeobox_TF"/>
</dbReference>
<evidence type="ECO:0000256" key="7">
    <source>
        <dbReference type="ARBA" id="ARBA00023163"/>
    </source>
</evidence>
<dbReference type="PROSITE" id="PS50071">
    <property type="entry name" value="HOMEOBOX_2"/>
    <property type="match status" value="1"/>
</dbReference>
<feature type="domain" description="Homeobox" evidence="13">
    <location>
        <begin position="172"/>
        <end position="232"/>
    </location>
</feature>
<comment type="subcellular location">
    <subcellularLocation>
        <location evidence="1 10 11">Nucleus</location>
    </subcellularLocation>
</comment>
<dbReference type="Proteomes" id="UP000504635">
    <property type="component" value="Unplaced"/>
</dbReference>
<dbReference type="GO" id="GO:0003677">
    <property type="term" value="F:DNA binding"/>
    <property type="evidence" value="ECO:0007669"/>
    <property type="project" value="UniProtKB-UniRule"/>
</dbReference>
<feature type="compositionally biased region" description="Polar residues" evidence="12">
    <location>
        <begin position="253"/>
        <end position="288"/>
    </location>
</feature>
<keyword evidence="4 10" id="KW-0238">DNA-binding</keyword>
<evidence type="ECO:0000256" key="10">
    <source>
        <dbReference type="PROSITE-ProRule" id="PRU00108"/>
    </source>
</evidence>
<evidence type="ECO:0000256" key="11">
    <source>
        <dbReference type="RuleBase" id="RU000682"/>
    </source>
</evidence>
<dbReference type="Pfam" id="PF00046">
    <property type="entry name" value="Homeodomain"/>
    <property type="match status" value="1"/>
</dbReference>
<keyword evidence="14" id="KW-1185">Reference proteome</keyword>
<reference evidence="15" key="1">
    <citation type="submission" date="2025-08" db="UniProtKB">
        <authorList>
            <consortium name="RefSeq"/>
        </authorList>
    </citation>
    <scope>IDENTIFICATION</scope>
    <source>
        <tissue evidence="15">Gonads</tissue>
    </source>
</reference>
<dbReference type="FunFam" id="1.10.10.60:FF:000173">
    <property type="entry name" value="brain-specific homeobox protein homolog"/>
    <property type="match status" value="1"/>
</dbReference>
<evidence type="ECO:0000256" key="3">
    <source>
        <dbReference type="ARBA" id="ARBA00023015"/>
    </source>
</evidence>
<feature type="compositionally biased region" description="Basic residues" evidence="12">
    <location>
        <begin position="225"/>
        <end position="234"/>
    </location>
</feature>
<dbReference type="InterPro" id="IPR017970">
    <property type="entry name" value="Homeobox_CS"/>
</dbReference>
<dbReference type="Gene3D" id="1.10.10.60">
    <property type="entry name" value="Homeodomain-like"/>
    <property type="match status" value="1"/>
</dbReference>
<evidence type="ECO:0000256" key="12">
    <source>
        <dbReference type="SAM" id="MobiDB-lite"/>
    </source>
</evidence>
<dbReference type="OrthoDB" id="6159439at2759"/>
<dbReference type="GO" id="GO:0005634">
    <property type="term" value="C:nucleus"/>
    <property type="evidence" value="ECO:0007669"/>
    <property type="project" value="UniProtKB-SubCell"/>
</dbReference>
<dbReference type="PRINTS" id="PR00024">
    <property type="entry name" value="HOMEOBOX"/>
</dbReference>
<evidence type="ECO:0000259" key="13">
    <source>
        <dbReference type="PROSITE" id="PS50071"/>
    </source>
</evidence>
<dbReference type="InParanoid" id="A0A6J2YM21"/>
<dbReference type="GO" id="GO:0000981">
    <property type="term" value="F:DNA-binding transcription factor activity, RNA polymerase II-specific"/>
    <property type="evidence" value="ECO:0007669"/>
    <property type="project" value="InterPro"/>
</dbReference>
<evidence type="ECO:0000313" key="15">
    <source>
        <dbReference type="RefSeq" id="XP_030764351.1"/>
    </source>
</evidence>
<sequence length="312" mass="34703">MSRKEYNGQEPTSLTQQGRTSFLIEDILYRQKNGEINQTSENIYNNYNMTKPNNTIKIQDNASNHPRAFHAPIKSMDSVAKIQENRVCVSKEYNGTSAGYIQPSIVPTGGMVPGFQAPETGYIQVMGALGAYLGSPYKNMGDPYFLTQGIPFHPTLFGSSASEISLNALKHCRRRKARTVFSDPQLTGLEKRFSAQRYLSTPERVELASALSLSETQVKTWFQNRRMKHKKQMRKMQDDKTKKSSDSSDKNRTNLSSTSGQQDASTLPLSENPPSSSGMSEAETNSDVSDCESDIDIVGDSNKQMGYSFKGT</sequence>
<evidence type="ECO:0000256" key="8">
    <source>
        <dbReference type="ARBA" id="ARBA00023242"/>
    </source>
</evidence>
<name>A0A6J2YM21_SITOR</name>
<gene>
    <name evidence="15" type="primary">LOC115888699</name>
</gene>
<proteinExistence type="inferred from homology"/>
<comment type="similarity">
    <text evidence="2">Belongs to the distal-less homeobox family.</text>
</comment>
<feature type="compositionally biased region" description="Basic and acidic residues" evidence="12">
    <location>
        <begin position="235"/>
        <end position="252"/>
    </location>
</feature>
<evidence type="ECO:0000256" key="9">
    <source>
        <dbReference type="ARBA" id="ARBA00073831"/>
    </source>
</evidence>
<keyword evidence="5 10" id="KW-0371">Homeobox</keyword>
<dbReference type="SMART" id="SM00389">
    <property type="entry name" value="HOX"/>
    <property type="match status" value="1"/>
</dbReference>
<dbReference type="InterPro" id="IPR020479">
    <property type="entry name" value="HD_metazoa"/>
</dbReference>
<dbReference type="PANTHER" id="PTHR24333">
    <property type="entry name" value="HOMEO BOX HB9 LIKE A-RELATED"/>
    <property type="match status" value="1"/>
</dbReference>
<organism evidence="14 15">
    <name type="scientific">Sitophilus oryzae</name>
    <name type="common">Rice weevil</name>
    <name type="synonym">Curculio oryzae</name>
    <dbReference type="NCBI Taxonomy" id="7048"/>
    <lineage>
        <taxon>Eukaryota</taxon>
        <taxon>Metazoa</taxon>
        <taxon>Ecdysozoa</taxon>
        <taxon>Arthropoda</taxon>
        <taxon>Hexapoda</taxon>
        <taxon>Insecta</taxon>
        <taxon>Pterygota</taxon>
        <taxon>Neoptera</taxon>
        <taxon>Endopterygota</taxon>
        <taxon>Coleoptera</taxon>
        <taxon>Polyphaga</taxon>
        <taxon>Cucujiformia</taxon>
        <taxon>Curculionidae</taxon>
        <taxon>Dryophthorinae</taxon>
        <taxon>Sitophilus</taxon>
    </lineage>
</organism>
<evidence type="ECO:0000313" key="14">
    <source>
        <dbReference type="Proteomes" id="UP000504635"/>
    </source>
</evidence>
<dbReference type="FunCoup" id="A0A6J2YM21">
    <property type="interactions" value="16"/>
</dbReference>
<keyword evidence="3" id="KW-0805">Transcription regulation</keyword>